<evidence type="ECO:0000313" key="2">
    <source>
        <dbReference type="Proteomes" id="UP000823775"/>
    </source>
</evidence>
<comment type="caution">
    <text evidence="1">The sequence shown here is derived from an EMBL/GenBank/DDBJ whole genome shotgun (WGS) entry which is preliminary data.</text>
</comment>
<name>A0ABS8WNW2_DATST</name>
<accession>A0ABS8WNW2</accession>
<sequence>GRKGPLVEMIATKFECGKGYVDSMTRSGFPCDRVENFSGEDDDRDYGAMLFSESLQTVLLNCEGEFVEGEFG</sequence>
<reference evidence="1 2" key="1">
    <citation type="journal article" date="2021" name="BMC Genomics">
        <title>Datura genome reveals duplications of psychoactive alkaloid biosynthetic genes and high mutation rate following tissue culture.</title>
        <authorList>
            <person name="Rajewski A."/>
            <person name="Carter-House D."/>
            <person name="Stajich J."/>
            <person name="Litt A."/>
        </authorList>
    </citation>
    <scope>NUCLEOTIDE SEQUENCE [LARGE SCALE GENOMIC DNA]</scope>
    <source>
        <strain evidence="1">AR-01</strain>
    </source>
</reference>
<dbReference type="Proteomes" id="UP000823775">
    <property type="component" value="Unassembled WGS sequence"/>
</dbReference>
<gene>
    <name evidence="1" type="ORF">HAX54_050589</name>
</gene>
<organism evidence="1 2">
    <name type="scientific">Datura stramonium</name>
    <name type="common">Jimsonweed</name>
    <name type="synonym">Common thornapple</name>
    <dbReference type="NCBI Taxonomy" id="4076"/>
    <lineage>
        <taxon>Eukaryota</taxon>
        <taxon>Viridiplantae</taxon>
        <taxon>Streptophyta</taxon>
        <taxon>Embryophyta</taxon>
        <taxon>Tracheophyta</taxon>
        <taxon>Spermatophyta</taxon>
        <taxon>Magnoliopsida</taxon>
        <taxon>eudicotyledons</taxon>
        <taxon>Gunneridae</taxon>
        <taxon>Pentapetalae</taxon>
        <taxon>asterids</taxon>
        <taxon>lamiids</taxon>
        <taxon>Solanales</taxon>
        <taxon>Solanaceae</taxon>
        <taxon>Solanoideae</taxon>
        <taxon>Datureae</taxon>
        <taxon>Datura</taxon>
    </lineage>
</organism>
<keyword evidence="2" id="KW-1185">Reference proteome</keyword>
<feature type="non-terminal residue" evidence="1">
    <location>
        <position position="1"/>
    </location>
</feature>
<protein>
    <submittedName>
        <fullName evidence="1">Uncharacterized protein</fullName>
    </submittedName>
</protein>
<proteinExistence type="predicted"/>
<dbReference type="EMBL" id="JACEIK010008873">
    <property type="protein sequence ID" value="MCE3051721.1"/>
    <property type="molecule type" value="Genomic_DNA"/>
</dbReference>
<feature type="non-terminal residue" evidence="1">
    <location>
        <position position="72"/>
    </location>
</feature>
<evidence type="ECO:0000313" key="1">
    <source>
        <dbReference type="EMBL" id="MCE3051721.1"/>
    </source>
</evidence>